<dbReference type="Proteomes" id="UP001373714">
    <property type="component" value="Unassembled WGS sequence"/>
</dbReference>
<organism evidence="1 2">
    <name type="scientific">Orbilia blumenaviensis</name>
    <dbReference type="NCBI Taxonomy" id="1796055"/>
    <lineage>
        <taxon>Eukaryota</taxon>
        <taxon>Fungi</taxon>
        <taxon>Dikarya</taxon>
        <taxon>Ascomycota</taxon>
        <taxon>Pezizomycotina</taxon>
        <taxon>Orbiliomycetes</taxon>
        <taxon>Orbiliales</taxon>
        <taxon>Orbiliaceae</taxon>
        <taxon>Orbilia</taxon>
    </lineage>
</organism>
<dbReference type="AlphaFoldDB" id="A0AAV9U9C9"/>
<dbReference type="EMBL" id="JAVHNS010000014">
    <property type="protein sequence ID" value="KAK6335935.1"/>
    <property type="molecule type" value="Genomic_DNA"/>
</dbReference>
<sequence>MKSDPRKPPSLKFVLQDGIPKGFRYAHGTLNTEGNMTPGPTVHDSPSTVLSGDILDLIFLDEPLFSPYQTDPLMASLFSDGETSKEIFRRRWQKFIKTEVIDGITYQGGSYYYYETGEDGETAKLGARVKNIGPWPKSNKFALRVGVEIIYGDNWISGFWGAELNPRRETSIREILETILTEIAPILRKWGIKAEILHEIFLYGFQNGDLGWYLVTEITVEPGSGYQYLRELTSN</sequence>
<evidence type="ECO:0000313" key="1">
    <source>
        <dbReference type="EMBL" id="KAK6335935.1"/>
    </source>
</evidence>
<comment type="caution">
    <text evidence="1">The sequence shown here is derived from an EMBL/GenBank/DDBJ whole genome shotgun (WGS) entry which is preliminary data.</text>
</comment>
<proteinExistence type="predicted"/>
<protein>
    <submittedName>
        <fullName evidence="1">Uncharacterized protein</fullName>
    </submittedName>
</protein>
<keyword evidence="2" id="KW-1185">Reference proteome</keyword>
<name>A0AAV9U9C9_9PEZI</name>
<evidence type="ECO:0000313" key="2">
    <source>
        <dbReference type="Proteomes" id="UP001373714"/>
    </source>
</evidence>
<accession>A0AAV9U9C9</accession>
<gene>
    <name evidence="1" type="ORF">TWF730_003311</name>
</gene>
<reference evidence="1 2" key="1">
    <citation type="submission" date="2019-10" db="EMBL/GenBank/DDBJ databases">
        <authorList>
            <person name="Palmer J.M."/>
        </authorList>
    </citation>
    <scope>NUCLEOTIDE SEQUENCE [LARGE SCALE GENOMIC DNA]</scope>
    <source>
        <strain evidence="1 2">TWF730</strain>
    </source>
</reference>